<dbReference type="OrthoDB" id="9780017at2"/>
<dbReference type="InterPro" id="IPR010496">
    <property type="entry name" value="AL/BT2_dom"/>
</dbReference>
<feature type="signal peptide" evidence="1">
    <location>
        <begin position="1"/>
        <end position="21"/>
    </location>
</feature>
<dbReference type="AlphaFoldDB" id="F0SSF2"/>
<dbReference type="Pfam" id="PF06439">
    <property type="entry name" value="3keto-disac_hyd"/>
    <property type="match status" value="1"/>
</dbReference>
<evidence type="ECO:0000313" key="3">
    <source>
        <dbReference type="EMBL" id="ADY59223.1"/>
    </source>
</evidence>
<dbReference type="Gene3D" id="2.60.120.560">
    <property type="entry name" value="Exo-inulinase, domain 1"/>
    <property type="match status" value="1"/>
</dbReference>
<proteinExistence type="predicted"/>
<protein>
    <recommendedName>
        <fullName evidence="2">3-keto-alpha-glucoside-1,2-lyase/3-keto-2-hydroxy-glucal hydratase domain-containing protein</fullName>
    </recommendedName>
</protein>
<dbReference type="Proteomes" id="UP000006860">
    <property type="component" value="Chromosome"/>
</dbReference>
<gene>
    <name evidence="3" type="ordered locus">Plabr_1612</name>
</gene>
<accession>F0SSF2</accession>
<evidence type="ECO:0000313" key="4">
    <source>
        <dbReference type="Proteomes" id="UP000006860"/>
    </source>
</evidence>
<reference evidence="4" key="1">
    <citation type="submission" date="2011-02" db="EMBL/GenBank/DDBJ databases">
        <title>The complete genome of Planctomyces brasiliensis DSM 5305.</title>
        <authorList>
            <person name="Lucas S."/>
            <person name="Copeland A."/>
            <person name="Lapidus A."/>
            <person name="Bruce D."/>
            <person name="Goodwin L."/>
            <person name="Pitluck S."/>
            <person name="Kyrpides N."/>
            <person name="Mavromatis K."/>
            <person name="Pagani I."/>
            <person name="Ivanova N."/>
            <person name="Ovchinnikova G."/>
            <person name="Lu M."/>
            <person name="Detter J.C."/>
            <person name="Han C."/>
            <person name="Land M."/>
            <person name="Hauser L."/>
            <person name="Markowitz V."/>
            <person name="Cheng J.-F."/>
            <person name="Hugenholtz P."/>
            <person name="Woyke T."/>
            <person name="Wu D."/>
            <person name="Tindall B."/>
            <person name="Pomrenke H.G."/>
            <person name="Brambilla E."/>
            <person name="Klenk H.-P."/>
            <person name="Eisen J.A."/>
        </authorList>
    </citation>
    <scope>NUCLEOTIDE SEQUENCE [LARGE SCALE GENOMIC DNA]</scope>
    <source>
        <strain evidence="4">ATCC 49424 / DSM 5305 / JCM 21570 / NBRC 103401 / IFAM 1448</strain>
    </source>
</reference>
<evidence type="ECO:0000256" key="1">
    <source>
        <dbReference type="SAM" id="SignalP"/>
    </source>
</evidence>
<dbReference type="STRING" id="756272.Plabr_1612"/>
<dbReference type="KEGG" id="pbs:Plabr_1612"/>
<dbReference type="HOGENOM" id="CLU_073042_0_0_0"/>
<evidence type="ECO:0000259" key="2">
    <source>
        <dbReference type="Pfam" id="PF06439"/>
    </source>
</evidence>
<dbReference type="EMBL" id="CP002546">
    <property type="protein sequence ID" value="ADY59223.1"/>
    <property type="molecule type" value="Genomic_DNA"/>
</dbReference>
<keyword evidence="4" id="KW-1185">Reference proteome</keyword>
<dbReference type="RefSeq" id="WP_013627950.1">
    <property type="nucleotide sequence ID" value="NC_015174.1"/>
</dbReference>
<name>F0SSF2_RUBBR</name>
<sequence>MRILCSLAFSILLAAPVASFADEPEWTPLFQKDSLAGWTATPGGEWTIKNGVVTGRSPKAEKRHGILLSDKTFDNFHVQVQFRVTEGNSGFYFRSEKIKGAFGVHGFQAEVDTTQLTGGLYETGGRAWVTKPDEQAIQQRNYQPGEWTTLDVIADDGHVVVKINGVVSSELTDDPGRKSGHFGLQLHGGQDMHVEFRDLKIKELE</sequence>
<keyword evidence="1" id="KW-0732">Signal</keyword>
<dbReference type="eggNOG" id="COG1082">
    <property type="taxonomic scope" value="Bacteria"/>
</dbReference>
<feature type="chain" id="PRO_5003257284" description="3-keto-alpha-glucoside-1,2-lyase/3-keto-2-hydroxy-glucal hydratase domain-containing protein" evidence="1">
    <location>
        <begin position="22"/>
        <end position="205"/>
    </location>
</feature>
<feature type="domain" description="3-keto-alpha-glucoside-1,2-lyase/3-keto-2-hydroxy-glucal hydratase" evidence="2">
    <location>
        <begin position="25"/>
        <end position="202"/>
    </location>
</feature>
<organism evidence="3 4">
    <name type="scientific">Rubinisphaera brasiliensis (strain ATCC 49424 / DSM 5305 / JCM 21570 / IAM 15109 / NBRC 103401 / IFAM 1448)</name>
    <name type="common">Planctomyces brasiliensis</name>
    <dbReference type="NCBI Taxonomy" id="756272"/>
    <lineage>
        <taxon>Bacteria</taxon>
        <taxon>Pseudomonadati</taxon>
        <taxon>Planctomycetota</taxon>
        <taxon>Planctomycetia</taxon>
        <taxon>Planctomycetales</taxon>
        <taxon>Planctomycetaceae</taxon>
        <taxon>Rubinisphaera</taxon>
    </lineage>
</organism>
<dbReference type="GO" id="GO:0016787">
    <property type="term" value="F:hydrolase activity"/>
    <property type="evidence" value="ECO:0007669"/>
    <property type="project" value="InterPro"/>
</dbReference>